<name>Q4T617_TETNG</name>
<reference evidence="10" key="2">
    <citation type="submission" date="2004-02" db="EMBL/GenBank/DDBJ databases">
        <authorList>
            <consortium name="Genoscope"/>
            <consortium name="Whitehead Institute Centre for Genome Research"/>
        </authorList>
    </citation>
    <scope>NUCLEOTIDE SEQUENCE</scope>
</reference>
<comment type="function">
    <text evidence="7">Cytochromes P450 are a group of heme-thiolate monooxygenases. They oxidize a variety of structurally unrelated compounds, including steroids, fatty acids, and xenobiotics.</text>
</comment>
<keyword evidence="5 8" id="KW-0408">Iron</keyword>
<evidence type="ECO:0000256" key="3">
    <source>
        <dbReference type="ARBA" id="ARBA00022723"/>
    </source>
</evidence>
<evidence type="ECO:0000256" key="1">
    <source>
        <dbReference type="ARBA" id="ARBA00010617"/>
    </source>
</evidence>
<evidence type="ECO:0000256" key="4">
    <source>
        <dbReference type="ARBA" id="ARBA00023002"/>
    </source>
</evidence>
<feature type="transmembrane region" description="Helical" evidence="9">
    <location>
        <begin position="7"/>
        <end position="26"/>
    </location>
</feature>
<protein>
    <submittedName>
        <fullName evidence="10">(spotted green pufferfish) hypothetical protein</fullName>
    </submittedName>
</protein>
<feature type="transmembrane region" description="Helical" evidence="9">
    <location>
        <begin position="46"/>
        <end position="63"/>
    </location>
</feature>
<dbReference type="GO" id="GO:0005506">
    <property type="term" value="F:iron ion binding"/>
    <property type="evidence" value="ECO:0007669"/>
    <property type="project" value="InterPro"/>
</dbReference>
<keyword evidence="3 8" id="KW-0479">Metal-binding</keyword>
<keyword evidence="6 8" id="KW-0503">Monooxygenase</keyword>
<dbReference type="OrthoDB" id="1470350at2759"/>
<dbReference type="PANTHER" id="PTHR24302">
    <property type="entry name" value="CYTOCHROME P450 FAMILY 3"/>
    <property type="match status" value="1"/>
</dbReference>
<comment type="similarity">
    <text evidence="1 8">Belongs to the cytochrome P450 family.</text>
</comment>
<dbReference type="EMBL" id="CAAE01008987">
    <property type="protein sequence ID" value="CAF91665.1"/>
    <property type="molecule type" value="Genomic_DNA"/>
</dbReference>
<dbReference type="InterPro" id="IPR001128">
    <property type="entry name" value="Cyt_P450"/>
</dbReference>
<dbReference type="InterPro" id="IPR017972">
    <property type="entry name" value="Cyt_P450_CS"/>
</dbReference>
<evidence type="ECO:0000256" key="6">
    <source>
        <dbReference type="ARBA" id="ARBA00023033"/>
    </source>
</evidence>
<keyword evidence="4 8" id="KW-0560">Oxidoreductase</keyword>
<proteinExistence type="inferred from homology"/>
<dbReference type="AlphaFoldDB" id="Q4T617"/>
<dbReference type="GO" id="GO:0008395">
    <property type="term" value="F:steroid hydroxylase activity"/>
    <property type="evidence" value="ECO:0007669"/>
    <property type="project" value="TreeGrafter"/>
</dbReference>
<dbReference type="PROSITE" id="PS00086">
    <property type="entry name" value="CYTOCHROME_P450"/>
    <property type="match status" value="1"/>
</dbReference>
<gene>
    <name evidence="10" type="ORF">GSTENG00006529001</name>
</gene>
<evidence type="ECO:0000256" key="7">
    <source>
        <dbReference type="ARBA" id="ARBA00043906"/>
    </source>
</evidence>
<dbReference type="Gene3D" id="1.10.630.10">
    <property type="entry name" value="Cytochrome P450"/>
    <property type="match status" value="1"/>
</dbReference>
<dbReference type="Pfam" id="PF00067">
    <property type="entry name" value="p450"/>
    <property type="match status" value="1"/>
</dbReference>
<evidence type="ECO:0000256" key="9">
    <source>
        <dbReference type="SAM" id="Phobius"/>
    </source>
</evidence>
<dbReference type="KEGG" id="tng:GSTEN00006529G001"/>
<evidence type="ECO:0000256" key="2">
    <source>
        <dbReference type="ARBA" id="ARBA00022617"/>
    </source>
</evidence>
<sequence length="106" mass="11919">MGFFPDLCTETWTLLALVFVLLAMFNNDSIDPYGFLTFGTGPRACIGMRLSILIMKLALVEILQHFSFASCKETDVRKIFFSSANCENRLRVVCDCLVRLSDGLLL</sequence>
<dbReference type="GO" id="GO:0020037">
    <property type="term" value="F:heme binding"/>
    <property type="evidence" value="ECO:0007669"/>
    <property type="project" value="InterPro"/>
</dbReference>
<evidence type="ECO:0000256" key="5">
    <source>
        <dbReference type="ARBA" id="ARBA00023004"/>
    </source>
</evidence>
<organism evidence="10">
    <name type="scientific">Tetraodon nigroviridis</name>
    <name type="common">Spotted green pufferfish</name>
    <name type="synonym">Chelonodon nigroviridis</name>
    <dbReference type="NCBI Taxonomy" id="99883"/>
    <lineage>
        <taxon>Eukaryota</taxon>
        <taxon>Metazoa</taxon>
        <taxon>Chordata</taxon>
        <taxon>Craniata</taxon>
        <taxon>Vertebrata</taxon>
        <taxon>Euteleostomi</taxon>
        <taxon>Actinopterygii</taxon>
        <taxon>Neopterygii</taxon>
        <taxon>Teleostei</taxon>
        <taxon>Neoteleostei</taxon>
        <taxon>Acanthomorphata</taxon>
        <taxon>Eupercaria</taxon>
        <taxon>Tetraodontiformes</taxon>
        <taxon>Tetradontoidea</taxon>
        <taxon>Tetraodontidae</taxon>
        <taxon>Tetraodon</taxon>
    </lineage>
</organism>
<dbReference type="GO" id="GO:0016705">
    <property type="term" value="F:oxidoreductase activity, acting on paired donors, with incorporation or reduction of molecular oxygen"/>
    <property type="evidence" value="ECO:0007669"/>
    <property type="project" value="InterPro"/>
</dbReference>
<dbReference type="InterPro" id="IPR050705">
    <property type="entry name" value="Cytochrome_P450_3A"/>
</dbReference>
<dbReference type="InterPro" id="IPR036396">
    <property type="entry name" value="Cyt_P450_sf"/>
</dbReference>
<keyword evidence="9" id="KW-0812">Transmembrane</keyword>
<evidence type="ECO:0000256" key="8">
    <source>
        <dbReference type="RuleBase" id="RU000461"/>
    </source>
</evidence>
<reference evidence="10" key="1">
    <citation type="journal article" date="2004" name="Nature">
        <title>Genome duplication in the teleost fish Tetraodon nigroviridis reveals the early vertebrate proto-karyotype.</title>
        <authorList>
            <person name="Jaillon O."/>
            <person name="Aury J.-M."/>
            <person name="Brunet F."/>
            <person name="Petit J.-L."/>
            <person name="Stange-Thomann N."/>
            <person name="Mauceli E."/>
            <person name="Bouneau L."/>
            <person name="Fischer C."/>
            <person name="Ozouf-Costaz C."/>
            <person name="Bernot A."/>
            <person name="Nicaud S."/>
            <person name="Jaffe D."/>
            <person name="Fisher S."/>
            <person name="Lutfalla G."/>
            <person name="Dossat C."/>
            <person name="Segurens B."/>
            <person name="Dasilva C."/>
            <person name="Salanoubat M."/>
            <person name="Levy M."/>
            <person name="Boudet N."/>
            <person name="Castellano S."/>
            <person name="Anthouard V."/>
            <person name="Jubin C."/>
            <person name="Castelli V."/>
            <person name="Katinka M."/>
            <person name="Vacherie B."/>
            <person name="Biemont C."/>
            <person name="Skalli Z."/>
            <person name="Cattolico L."/>
            <person name="Poulain J."/>
            <person name="De Berardinis V."/>
            <person name="Cruaud C."/>
            <person name="Duprat S."/>
            <person name="Brottier P."/>
            <person name="Coutanceau J.-P."/>
            <person name="Gouzy J."/>
            <person name="Parra G."/>
            <person name="Lardier G."/>
            <person name="Chapple C."/>
            <person name="McKernan K.J."/>
            <person name="McEwan P."/>
            <person name="Bosak S."/>
            <person name="Kellis M."/>
            <person name="Volff J.-N."/>
            <person name="Guigo R."/>
            <person name="Zody M.C."/>
            <person name="Mesirov J."/>
            <person name="Lindblad-Toh K."/>
            <person name="Birren B."/>
            <person name="Nusbaum C."/>
            <person name="Kahn D."/>
            <person name="Robinson-Rechavi M."/>
            <person name="Laudet V."/>
            <person name="Schachter V."/>
            <person name="Quetier F."/>
            <person name="Saurin W."/>
            <person name="Scarpelli C."/>
            <person name="Wincker P."/>
            <person name="Lander E.S."/>
            <person name="Weissenbach J."/>
            <person name="Roest Crollius H."/>
        </authorList>
    </citation>
    <scope>NUCLEOTIDE SEQUENCE [LARGE SCALE GENOMIC DNA]</scope>
</reference>
<dbReference type="SUPFAM" id="SSF48264">
    <property type="entry name" value="Cytochrome P450"/>
    <property type="match status" value="1"/>
</dbReference>
<keyword evidence="2 8" id="KW-0349">Heme</keyword>
<keyword evidence="9" id="KW-1133">Transmembrane helix</keyword>
<dbReference type="PANTHER" id="PTHR24302:SF15">
    <property type="entry name" value="FATTY-ACID PEROXYGENASE"/>
    <property type="match status" value="1"/>
</dbReference>
<keyword evidence="9" id="KW-0472">Membrane</keyword>
<accession>Q4T617</accession>
<comment type="caution">
    <text evidence="10">The sequence shown here is derived from an EMBL/GenBank/DDBJ whole genome shotgun (WGS) entry which is preliminary data.</text>
</comment>
<evidence type="ECO:0000313" key="10">
    <source>
        <dbReference type="EMBL" id="CAF91665.1"/>
    </source>
</evidence>